<evidence type="ECO:0000313" key="2">
    <source>
        <dbReference type="WBParaSite" id="ES5_v2.g15272.t1"/>
    </source>
</evidence>
<reference evidence="2" key="1">
    <citation type="submission" date="2022-11" db="UniProtKB">
        <authorList>
            <consortium name="WormBaseParasite"/>
        </authorList>
    </citation>
    <scope>IDENTIFICATION</scope>
</reference>
<organism evidence="1 2">
    <name type="scientific">Panagrolaimus sp. ES5</name>
    <dbReference type="NCBI Taxonomy" id="591445"/>
    <lineage>
        <taxon>Eukaryota</taxon>
        <taxon>Metazoa</taxon>
        <taxon>Ecdysozoa</taxon>
        <taxon>Nematoda</taxon>
        <taxon>Chromadorea</taxon>
        <taxon>Rhabditida</taxon>
        <taxon>Tylenchina</taxon>
        <taxon>Panagrolaimomorpha</taxon>
        <taxon>Panagrolaimoidea</taxon>
        <taxon>Panagrolaimidae</taxon>
        <taxon>Panagrolaimus</taxon>
    </lineage>
</organism>
<name>A0AC34FDL5_9BILA</name>
<sequence>MNVLTSLTYEVNGRIYRRNAPMDLNRGSNLRGEFDLAGAYDIEYDEDLDYEGNVDKIGDEAIDEKPNPDDPISKEEAEEETEKEDEHYNIIYNSKKRAFMTDIFVPEGLLGKLIGVKGSTKRQIEEETNSKIDIPRRGESGPVIIAAKQKEDAQRCYDRIEMIILEGRRRIPFTHFVMIPCNTDEIMAKHGEYVEKMLFGDIHESCKEPALYMPSPKLHLTIVPLWLFSERDVQKAGKILKSAVEDFKKKEAAKIKMTIKGISHMGDEDIDEVKVVYAKVQSELAQKLANHLCNAFVKGGFADKPRGGSVKLHMTILNTRYLGSERPEKDFINATELLKKFGNIEYGTINVDKIQICRMGEVDTNTGGYLVVHSQKF</sequence>
<protein>
    <submittedName>
        <fullName evidence="2">K Homology domain-containing protein</fullName>
    </submittedName>
</protein>
<evidence type="ECO:0000313" key="1">
    <source>
        <dbReference type="Proteomes" id="UP000887579"/>
    </source>
</evidence>
<dbReference type="WBParaSite" id="ES5_v2.g15272.t1">
    <property type="protein sequence ID" value="ES5_v2.g15272.t1"/>
    <property type="gene ID" value="ES5_v2.g15272"/>
</dbReference>
<accession>A0AC34FDL5</accession>
<dbReference type="Proteomes" id="UP000887579">
    <property type="component" value="Unplaced"/>
</dbReference>
<proteinExistence type="predicted"/>